<dbReference type="EMBL" id="CP034459">
    <property type="protein sequence ID" value="QBM88981.1"/>
    <property type="molecule type" value="Genomic_DNA"/>
</dbReference>
<organism evidence="13 14">
    <name type="scientific">Metschnikowia aff. pulcherrima</name>
    <dbReference type="NCBI Taxonomy" id="2163413"/>
    <lineage>
        <taxon>Eukaryota</taxon>
        <taxon>Fungi</taxon>
        <taxon>Dikarya</taxon>
        <taxon>Ascomycota</taxon>
        <taxon>Saccharomycotina</taxon>
        <taxon>Pichiomycetes</taxon>
        <taxon>Metschnikowiaceae</taxon>
        <taxon>Metschnikowia</taxon>
    </lineage>
</organism>
<keyword evidence="7 11" id="KW-0694">RNA-binding</keyword>
<evidence type="ECO:0000313" key="13">
    <source>
        <dbReference type="EMBL" id="QBM88981.1"/>
    </source>
</evidence>
<dbReference type="GO" id="GO:0051028">
    <property type="term" value="P:mRNA transport"/>
    <property type="evidence" value="ECO:0007669"/>
    <property type="project" value="UniProtKB-UniRule"/>
</dbReference>
<dbReference type="GO" id="GO:0005789">
    <property type="term" value="C:endoplasmic reticulum membrane"/>
    <property type="evidence" value="ECO:0007669"/>
    <property type="project" value="UniProtKB-SubCell"/>
</dbReference>
<evidence type="ECO:0000256" key="4">
    <source>
        <dbReference type="ARBA" id="ARBA00022448"/>
    </source>
</evidence>
<evidence type="ECO:0000256" key="6">
    <source>
        <dbReference type="ARBA" id="ARBA00022824"/>
    </source>
</evidence>
<evidence type="ECO:0000256" key="10">
    <source>
        <dbReference type="ARBA" id="ARBA00024975"/>
    </source>
</evidence>
<evidence type="ECO:0000256" key="2">
    <source>
        <dbReference type="ARBA" id="ARBA00008123"/>
    </source>
</evidence>
<dbReference type="GO" id="GO:0003723">
    <property type="term" value="F:RNA binding"/>
    <property type="evidence" value="ECO:0007669"/>
    <property type="project" value="UniProtKB-KW"/>
</dbReference>
<keyword evidence="4 11" id="KW-0813">Transport</keyword>
<evidence type="ECO:0000256" key="5">
    <source>
        <dbReference type="ARBA" id="ARBA00022816"/>
    </source>
</evidence>
<evidence type="ECO:0000256" key="8">
    <source>
        <dbReference type="ARBA" id="ARBA00023054"/>
    </source>
</evidence>
<comment type="similarity">
    <text evidence="2 11">Belongs to the SHE3 family.</text>
</comment>
<dbReference type="Proteomes" id="UP000292447">
    <property type="component" value="Chromosome IV"/>
</dbReference>
<accession>A0A4P6XSM5</accession>
<keyword evidence="5 11" id="KW-0509">mRNA transport</keyword>
<evidence type="ECO:0000313" key="14">
    <source>
        <dbReference type="Proteomes" id="UP000292447"/>
    </source>
</evidence>
<keyword evidence="8 11" id="KW-0175">Coiled coil</keyword>
<sequence>MEESPRKQQSTSRVIDSLHSQIDDLKQEMETLKMSCGDYKKKSTILASKNDSLVDQLANCKHENDMVNALLKRKERRITDLEAEFDDLSLESESLKQSVKNYKIRCDNLQESSALSTAEFERLKISYDALMASQAEYKRHYQDEVSKLSKQLESYRQDSANEMTDIVSKLECNDKDVDALLEGLNSKRTAMDNMLVDRNKSILGLLSLLAKVAKTHGEECKSVLLENVEIINALRGKNPELFEKAAVRNETTIDLDALLRQSSISLDTNFADLDGKPAGELSRQASRTATQPNKRKNRNSVRLSPEPSIDEHHLPESLPKQRNGSRGPGRNPENGHSGLHRQSLKRNSSYGQGHGPSLRTSSSGRQPLSGLQNSSQRSSIQQTRVTSSNSTHKASANNGPSKNGKRRLFYGGNNHLHVAAGEKILPHRTEEAS</sequence>
<feature type="compositionally biased region" description="Polar residues" evidence="12">
    <location>
        <begin position="358"/>
        <end position="401"/>
    </location>
</feature>
<reference evidence="14" key="1">
    <citation type="submission" date="2019-03" db="EMBL/GenBank/DDBJ databases">
        <title>Snf2 controls pulcherriminic acid biosynthesis and connects pigmentation and antifungal activity of the yeast Metschnikowia pulcherrima.</title>
        <authorList>
            <person name="Gore-Lloyd D."/>
            <person name="Sumann I."/>
            <person name="Brachmann A.O."/>
            <person name="Schneeberger K."/>
            <person name="Ortiz-Merino R.A."/>
            <person name="Moreno-Beltran M."/>
            <person name="Schlaefli M."/>
            <person name="Kirner P."/>
            <person name="Santos Kron A."/>
            <person name="Wolfe K.H."/>
            <person name="Piel J."/>
            <person name="Ahrens C.H."/>
            <person name="Henk D."/>
            <person name="Freimoser F.M."/>
        </authorList>
    </citation>
    <scope>NUCLEOTIDE SEQUENCE [LARGE SCALE GENOMIC DNA]</scope>
    <source>
        <strain evidence="14">APC 1.2</strain>
    </source>
</reference>
<keyword evidence="14" id="KW-1185">Reference proteome</keyword>
<evidence type="ECO:0000256" key="1">
    <source>
        <dbReference type="ARBA" id="ARBA00004406"/>
    </source>
</evidence>
<dbReference type="Pfam" id="PF17078">
    <property type="entry name" value="SHE3"/>
    <property type="match status" value="1"/>
</dbReference>
<comment type="subcellular location">
    <subcellularLocation>
        <location evidence="1 11">Endoplasmic reticulum membrane</location>
        <topology evidence="1 11">Peripheral membrane protein</topology>
    </subcellularLocation>
</comment>
<dbReference type="InterPro" id="IPR031398">
    <property type="entry name" value="She3"/>
</dbReference>
<dbReference type="STRING" id="2163413.A0A4P6XSM5"/>
<dbReference type="AlphaFoldDB" id="A0A4P6XSM5"/>
<keyword evidence="9 11" id="KW-0472">Membrane</keyword>
<keyword evidence="6 11" id="KW-0256">Endoplasmic reticulum</keyword>
<evidence type="ECO:0000256" key="11">
    <source>
        <dbReference type="RuleBase" id="RU362142"/>
    </source>
</evidence>
<feature type="compositionally biased region" description="Polar residues" evidence="12">
    <location>
        <begin position="283"/>
        <end position="292"/>
    </location>
</feature>
<gene>
    <name evidence="13" type="primary">MPUL0D00380</name>
    <name evidence="11" type="synonym">SHE3</name>
    <name evidence="13" type="ORF">METSCH_D00380</name>
</gene>
<name>A0A4P6XSM5_9ASCO</name>
<evidence type="ECO:0000256" key="12">
    <source>
        <dbReference type="SAM" id="MobiDB-lite"/>
    </source>
</evidence>
<evidence type="ECO:0000256" key="9">
    <source>
        <dbReference type="ARBA" id="ARBA00023136"/>
    </source>
</evidence>
<comment type="function">
    <text evidence="10">RNA-binding protein that binds specific mRNAs including the ASH1 mRNA, coding for a repressor of the HO endonuclease. Part of the mRNA localization machinery that restricts accumulation of certain proteins to the bud and in the daughter cell. Required for the delivery of cortical endoplasmic reticulum into the emerging bud.</text>
</comment>
<dbReference type="GO" id="GO:0048309">
    <property type="term" value="P:endoplasmic reticulum inheritance"/>
    <property type="evidence" value="ECO:0007669"/>
    <property type="project" value="InterPro"/>
</dbReference>
<evidence type="ECO:0000256" key="3">
    <source>
        <dbReference type="ARBA" id="ARBA00019884"/>
    </source>
</evidence>
<proteinExistence type="inferred from homology"/>
<evidence type="ECO:0000256" key="7">
    <source>
        <dbReference type="ARBA" id="ARBA00022884"/>
    </source>
</evidence>
<feature type="coiled-coil region" evidence="11">
    <location>
        <begin position="15"/>
        <end position="112"/>
    </location>
</feature>
<dbReference type="Gene3D" id="1.10.287.1490">
    <property type="match status" value="1"/>
</dbReference>
<protein>
    <recommendedName>
        <fullName evidence="3 11">SWI5-dependent HO expression protein 3</fullName>
    </recommendedName>
</protein>
<feature type="region of interest" description="Disordered" evidence="12">
    <location>
        <begin position="269"/>
        <end position="409"/>
    </location>
</feature>